<dbReference type="FunFam" id="3.40.50.2000:FF:000050">
    <property type="entry name" value="UDP-glucuronosyltransferase"/>
    <property type="match status" value="1"/>
</dbReference>
<feature type="signal peptide" evidence="5">
    <location>
        <begin position="1"/>
        <end position="17"/>
    </location>
</feature>
<keyword evidence="5" id="KW-0472">Membrane</keyword>
<protein>
    <recommendedName>
        <fullName evidence="5">UDP-glucuronosyltransferase</fullName>
        <ecNumber evidence="5">2.4.1.17</ecNumber>
    </recommendedName>
</protein>
<evidence type="ECO:0000256" key="4">
    <source>
        <dbReference type="RuleBase" id="RU003718"/>
    </source>
</evidence>
<evidence type="ECO:0000256" key="2">
    <source>
        <dbReference type="ARBA" id="ARBA00022676"/>
    </source>
</evidence>
<proteinExistence type="inferred from homology"/>
<comment type="similarity">
    <text evidence="1 4">Belongs to the UDP-glycosyltransferase family.</text>
</comment>
<evidence type="ECO:0000256" key="3">
    <source>
        <dbReference type="ARBA" id="ARBA00022679"/>
    </source>
</evidence>
<dbReference type="EMBL" id="NWSH01000347">
    <property type="protein sequence ID" value="PCG77209.1"/>
    <property type="molecule type" value="Genomic_DNA"/>
</dbReference>
<gene>
    <name evidence="6" type="ORF">B5V51_7933</name>
</gene>
<dbReference type="PANTHER" id="PTHR48043">
    <property type="entry name" value="EG:EG0003.4 PROTEIN-RELATED"/>
    <property type="match status" value="1"/>
</dbReference>
<dbReference type="PROSITE" id="PS00375">
    <property type="entry name" value="UDPGT"/>
    <property type="match status" value="1"/>
</dbReference>
<feature type="chain" id="PRO_5011825705" description="UDP-glucuronosyltransferase" evidence="5">
    <location>
        <begin position="18"/>
        <end position="519"/>
    </location>
</feature>
<feature type="transmembrane region" description="Helical" evidence="5">
    <location>
        <begin position="470"/>
        <end position="501"/>
    </location>
</feature>
<keyword evidence="3 4" id="KW-0808">Transferase</keyword>
<reference evidence="6" key="1">
    <citation type="submission" date="2017-09" db="EMBL/GenBank/DDBJ databases">
        <title>Contemporary evolution of a Lepidopteran species, Heliothis virescens, in response to modern agricultural practices.</title>
        <authorList>
            <person name="Fritz M.L."/>
            <person name="Deyonke A.M."/>
            <person name="Papanicolaou A."/>
            <person name="Micinski S."/>
            <person name="Westbrook J."/>
            <person name="Gould F."/>
        </authorList>
    </citation>
    <scope>NUCLEOTIDE SEQUENCE [LARGE SCALE GENOMIC DNA]</scope>
    <source>
        <strain evidence="6">HvINT-</strain>
        <tissue evidence="6">Whole body</tissue>
    </source>
</reference>
<dbReference type="EC" id="2.4.1.17" evidence="5"/>
<dbReference type="AlphaFoldDB" id="A0A2A4JZH0"/>
<organism evidence="6">
    <name type="scientific">Heliothis virescens</name>
    <name type="common">Tobacco budworm moth</name>
    <dbReference type="NCBI Taxonomy" id="7102"/>
    <lineage>
        <taxon>Eukaryota</taxon>
        <taxon>Metazoa</taxon>
        <taxon>Ecdysozoa</taxon>
        <taxon>Arthropoda</taxon>
        <taxon>Hexapoda</taxon>
        <taxon>Insecta</taxon>
        <taxon>Pterygota</taxon>
        <taxon>Neoptera</taxon>
        <taxon>Endopterygota</taxon>
        <taxon>Lepidoptera</taxon>
        <taxon>Glossata</taxon>
        <taxon>Ditrysia</taxon>
        <taxon>Noctuoidea</taxon>
        <taxon>Noctuidae</taxon>
        <taxon>Heliothinae</taxon>
        <taxon>Heliothis</taxon>
    </lineage>
</organism>
<accession>A0A2A4JZH0</accession>
<dbReference type="InterPro" id="IPR002213">
    <property type="entry name" value="UDP_glucos_trans"/>
</dbReference>
<comment type="catalytic activity">
    <reaction evidence="5">
        <text>glucuronate acceptor + UDP-alpha-D-glucuronate = acceptor beta-D-glucuronoside + UDP + H(+)</text>
        <dbReference type="Rhea" id="RHEA:21032"/>
        <dbReference type="ChEBI" id="CHEBI:15378"/>
        <dbReference type="ChEBI" id="CHEBI:58052"/>
        <dbReference type="ChEBI" id="CHEBI:58223"/>
        <dbReference type="ChEBI" id="CHEBI:132367"/>
        <dbReference type="ChEBI" id="CHEBI:132368"/>
        <dbReference type="EC" id="2.4.1.17"/>
    </reaction>
</comment>
<keyword evidence="5" id="KW-1133">Transmembrane helix</keyword>
<dbReference type="Pfam" id="PF00201">
    <property type="entry name" value="UDPGT"/>
    <property type="match status" value="1"/>
</dbReference>
<evidence type="ECO:0000313" key="6">
    <source>
        <dbReference type="EMBL" id="PCG77209.1"/>
    </source>
</evidence>
<name>A0A2A4JZH0_HELVI</name>
<comment type="subcellular location">
    <subcellularLocation>
        <location evidence="5">Membrane</location>
        <topology evidence="5">Single-pass membrane protein</topology>
    </subcellularLocation>
</comment>
<dbReference type="PANTHER" id="PTHR48043:SF114">
    <property type="entry name" value="IP04436P-RELATED"/>
    <property type="match status" value="1"/>
</dbReference>
<dbReference type="GO" id="GO:0016020">
    <property type="term" value="C:membrane"/>
    <property type="evidence" value="ECO:0007669"/>
    <property type="project" value="UniProtKB-SubCell"/>
</dbReference>
<comment type="caution">
    <text evidence="6">The sequence shown here is derived from an EMBL/GenBank/DDBJ whole genome shotgun (WGS) entry which is preliminary data.</text>
</comment>
<sequence length="519" mass="58968">MKLLIFFIFYCIIKCESYKILAIFPYSGRSHHIYFTALVEELALKKHDVTVINYHPVPALPTLRHISLQEGKENSSDDVNIEEHLKVLSNSDFLTVAYDGAQAFKHLAHTNCKKLINNREVRELIQSEVSFDIVIVEQFVTDCGLAVAYKLNAPVIGMTAHILMSWTYSRLGAPNHPAYVPNHFFASGKKPNLWNRIKSAIINFGMNMYYAHVIQKQDQEIVHAVYPDTPLLEELGKNISLLLINQYFPLTGSRLHGSNVVEVGGMHIKENAQIEDKRLKTFLDNADRDVVFISFGSVAKNFPQKIINEIKNLIKSNGDILFIWKSDASDWEPPTNAYVDKWMPQKAILCHPKVVAFITHSGMLSTSEAMYCGVPIVGVPLFGDQFANAQFAVENGLGVAVDILSLNERVLTDALNVILQDKYRQQANVLSQQWKDRPQSPMDTAIFWIEYVAKYKGVENLKPSSVDLPMYQYLIIDVILVLGSVFLLLLFIIVKIIFLIVKINSKQKDLKKEKRKKRD</sequence>
<dbReference type="Gene3D" id="3.40.50.2000">
    <property type="entry name" value="Glycogen Phosphorylase B"/>
    <property type="match status" value="2"/>
</dbReference>
<dbReference type="InterPro" id="IPR035595">
    <property type="entry name" value="UDP_glycos_trans_CS"/>
</dbReference>
<dbReference type="GO" id="GO:0015020">
    <property type="term" value="F:glucuronosyltransferase activity"/>
    <property type="evidence" value="ECO:0007669"/>
    <property type="project" value="UniProtKB-EC"/>
</dbReference>
<dbReference type="SUPFAM" id="SSF53756">
    <property type="entry name" value="UDP-Glycosyltransferase/glycogen phosphorylase"/>
    <property type="match status" value="1"/>
</dbReference>
<evidence type="ECO:0000256" key="5">
    <source>
        <dbReference type="RuleBase" id="RU362059"/>
    </source>
</evidence>
<dbReference type="CDD" id="cd03784">
    <property type="entry name" value="GT1_Gtf-like"/>
    <property type="match status" value="1"/>
</dbReference>
<keyword evidence="5" id="KW-0812">Transmembrane</keyword>
<keyword evidence="5" id="KW-0732">Signal</keyword>
<keyword evidence="2 4" id="KW-0328">Glycosyltransferase</keyword>
<evidence type="ECO:0000256" key="1">
    <source>
        <dbReference type="ARBA" id="ARBA00009995"/>
    </source>
</evidence>
<dbReference type="InterPro" id="IPR050271">
    <property type="entry name" value="UDP-glycosyltransferase"/>
</dbReference>